<dbReference type="RefSeq" id="WP_042206313.1">
    <property type="nucleotide sequence ID" value="NZ_CP009288.1"/>
</dbReference>
<keyword evidence="2" id="KW-1185">Reference proteome</keyword>
<sequence length="329" mass="38266">MIIGTVVGASGLPQARLMAASVKRVMPLTTVVVCLVEQFPVEPLPDIDWIVTAKDISAYIGFHDFDGYIFKFGSLQCATAMKAQLTAYLLKAFPEEEQIVYLDPEMYVMRPFNEIWGMLTYYDVVLTPHHLEPSPPWDCFREIGTLQDGTYNSALVGVRNSDGGRHFADWWVKMTSGDFYGQPKGLYIDQPYLNFVRTFYHTGILRHPGYNLAFWNLHEHCRELYWVEDQYVLTDWTQLRCVNFNNTAGLLDSCMNAFIPDNWVYAQMWKNYKQEMEALLPWHSPSSWSYDFFYSGEKISDETRLRYREAKIYRSMEVNPFTLSNGSHF</sequence>
<dbReference type="AlphaFoldDB" id="A0A089IU20"/>
<organism evidence="1 2">
    <name type="scientific">Paenibacillus durus</name>
    <name type="common">Paenibacillus azotofixans</name>
    <dbReference type="NCBI Taxonomy" id="44251"/>
    <lineage>
        <taxon>Bacteria</taxon>
        <taxon>Bacillati</taxon>
        <taxon>Bacillota</taxon>
        <taxon>Bacilli</taxon>
        <taxon>Bacillales</taxon>
        <taxon>Paenibacillaceae</taxon>
        <taxon>Paenibacillus</taxon>
    </lineage>
</organism>
<proteinExistence type="predicted"/>
<reference evidence="1 2" key="1">
    <citation type="submission" date="2014-08" db="EMBL/GenBank/DDBJ databases">
        <title>Comparative genomics of the Paenibacillus odorifer group.</title>
        <authorList>
            <person name="den Bakker H.C."/>
            <person name="Tsai Y.-C."/>
            <person name="Martin N."/>
            <person name="Korlach J."/>
            <person name="Wiedmann M."/>
        </authorList>
    </citation>
    <scope>NUCLEOTIDE SEQUENCE [LARGE SCALE GENOMIC DNA]</scope>
    <source>
        <strain evidence="1 2">DSM 1735</strain>
    </source>
</reference>
<protein>
    <recommendedName>
        <fullName evidence="3">Glycosyl transferase</fullName>
    </recommendedName>
</protein>
<evidence type="ECO:0008006" key="3">
    <source>
        <dbReference type="Google" id="ProtNLM"/>
    </source>
</evidence>
<dbReference type="EMBL" id="CP009288">
    <property type="protein sequence ID" value="AIQ12464.1"/>
    <property type="molecule type" value="Genomic_DNA"/>
</dbReference>
<evidence type="ECO:0000313" key="2">
    <source>
        <dbReference type="Proteomes" id="UP000029409"/>
    </source>
</evidence>
<dbReference type="eggNOG" id="COG0457">
    <property type="taxonomic scope" value="Bacteria"/>
</dbReference>
<dbReference type="Proteomes" id="UP000029409">
    <property type="component" value="Chromosome"/>
</dbReference>
<dbReference type="SUPFAM" id="SSF53448">
    <property type="entry name" value="Nucleotide-diphospho-sugar transferases"/>
    <property type="match status" value="1"/>
</dbReference>
<evidence type="ECO:0000313" key="1">
    <source>
        <dbReference type="EMBL" id="AIQ12464.1"/>
    </source>
</evidence>
<dbReference type="Gene3D" id="3.90.550.10">
    <property type="entry name" value="Spore Coat Polysaccharide Biosynthesis Protein SpsA, Chain A"/>
    <property type="match status" value="1"/>
</dbReference>
<gene>
    <name evidence="1" type="ORF">PDUR_11520</name>
</gene>
<name>A0A089IU20_PAEDU</name>
<dbReference type="KEGG" id="pdu:PDUR_11520"/>
<accession>A0A089IU20</accession>
<dbReference type="InterPro" id="IPR029044">
    <property type="entry name" value="Nucleotide-diphossugar_trans"/>
</dbReference>
<dbReference type="STRING" id="44251.PDUR_11520"/>
<dbReference type="OrthoDB" id="186344at2"/>